<evidence type="ECO:0000313" key="3">
    <source>
        <dbReference type="Proteomes" id="UP001174205"/>
    </source>
</evidence>
<gene>
    <name evidence="2" type="ORF">P5G61_14065</name>
</gene>
<accession>A0ABT8JBH4</accession>
<comment type="caution">
    <text evidence="2">The sequence shown here is derived from an EMBL/GenBank/DDBJ whole genome shotgun (WGS) entry which is preliminary data.</text>
</comment>
<evidence type="ECO:0000256" key="1">
    <source>
        <dbReference type="SAM" id="Phobius"/>
    </source>
</evidence>
<proteinExistence type="predicted"/>
<keyword evidence="1" id="KW-0812">Transmembrane</keyword>
<keyword evidence="1" id="KW-0472">Membrane</keyword>
<reference evidence="2" key="1">
    <citation type="submission" date="2023-03" db="EMBL/GenBank/DDBJ databases">
        <title>MT1 and MT2 Draft Genomes of Novel Species.</title>
        <authorList>
            <person name="Venkateswaran K."/>
        </authorList>
    </citation>
    <scope>NUCLEOTIDE SEQUENCE</scope>
    <source>
        <strain evidence="2">F6_3S_P_1C</strain>
    </source>
</reference>
<evidence type="ECO:0000313" key="2">
    <source>
        <dbReference type="EMBL" id="MDN4602355.1"/>
    </source>
</evidence>
<dbReference type="Proteomes" id="UP001174205">
    <property type="component" value="Unassembled WGS sequence"/>
</dbReference>
<protein>
    <submittedName>
        <fullName evidence="2">Uncharacterized protein</fullName>
    </submittedName>
</protein>
<dbReference type="RefSeq" id="WP_301247111.1">
    <property type="nucleotide sequence ID" value="NZ_JAROCD010000006.1"/>
</dbReference>
<organism evidence="2 3">
    <name type="scientific">Paenibacillus vandeheii</name>
    <dbReference type="NCBI Taxonomy" id="3035917"/>
    <lineage>
        <taxon>Bacteria</taxon>
        <taxon>Bacillati</taxon>
        <taxon>Bacillota</taxon>
        <taxon>Bacilli</taxon>
        <taxon>Bacillales</taxon>
        <taxon>Paenibacillaceae</taxon>
        <taxon>Paenibacillus</taxon>
    </lineage>
</organism>
<dbReference type="EMBL" id="JAROCD010000006">
    <property type="protein sequence ID" value="MDN4602355.1"/>
    <property type="molecule type" value="Genomic_DNA"/>
</dbReference>
<keyword evidence="1" id="KW-1133">Transmembrane helix</keyword>
<sequence length="217" mass="26057">MKIEMGRREVVFYTAVFVFVLVMLLNDQSIFWIIGPVLIATLIAYTIHEFYPMACENRMDRVENFLRRNQYRPYIYICYVIANRLDDEVEITMEKLRNNSTKKSMQAIYQAAYGVYRMDILSVRQAVPKMRRSDYRTYYETFLLIEEGMSEQAREHLKSIKRRWMQSALLAEIERKLGHREMAIKHAEEAVNATNGVQRYMLVKEYERYYAEEKHVQ</sequence>
<name>A0ABT8JBH4_9BACL</name>
<keyword evidence="3" id="KW-1185">Reference proteome</keyword>
<feature type="transmembrane region" description="Helical" evidence="1">
    <location>
        <begin position="10"/>
        <end position="25"/>
    </location>
</feature>
<feature type="transmembrane region" description="Helical" evidence="1">
    <location>
        <begin position="31"/>
        <end position="51"/>
    </location>
</feature>